<keyword evidence="2" id="KW-1185">Reference proteome</keyword>
<proteinExistence type="predicted"/>
<gene>
    <name evidence="1" type="ORF">MRB53_029436</name>
</gene>
<evidence type="ECO:0000313" key="2">
    <source>
        <dbReference type="Proteomes" id="UP001234297"/>
    </source>
</evidence>
<accession>A0ACC2KIC6</accession>
<comment type="caution">
    <text evidence="1">The sequence shown here is derived from an EMBL/GenBank/DDBJ whole genome shotgun (WGS) entry which is preliminary data.</text>
</comment>
<organism evidence="1 2">
    <name type="scientific">Persea americana</name>
    <name type="common">Avocado</name>
    <dbReference type="NCBI Taxonomy" id="3435"/>
    <lineage>
        <taxon>Eukaryota</taxon>
        <taxon>Viridiplantae</taxon>
        <taxon>Streptophyta</taxon>
        <taxon>Embryophyta</taxon>
        <taxon>Tracheophyta</taxon>
        <taxon>Spermatophyta</taxon>
        <taxon>Magnoliopsida</taxon>
        <taxon>Magnoliidae</taxon>
        <taxon>Laurales</taxon>
        <taxon>Lauraceae</taxon>
        <taxon>Persea</taxon>
    </lineage>
</organism>
<dbReference type="Proteomes" id="UP001234297">
    <property type="component" value="Chromosome 9"/>
</dbReference>
<evidence type="ECO:0000313" key="1">
    <source>
        <dbReference type="EMBL" id="KAJ8620907.1"/>
    </source>
</evidence>
<dbReference type="EMBL" id="CM056817">
    <property type="protein sequence ID" value="KAJ8620907.1"/>
    <property type="molecule type" value="Genomic_DNA"/>
</dbReference>
<name>A0ACC2KIC6_PERAE</name>
<protein>
    <submittedName>
        <fullName evidence="1">Uncharacterized protein</fullName>
    </submittedName>
</protein>
<sequence>MMSGHDPCRILLQHLQDSILSLKSRILTATKDLENAVENLEFLDCLNVFSADGRNRVRMRKKRCWDVVSLDEKKIKCSSVKVPFKNVFLMFQSFGGNA</sequence>
<reference evidence="1 2" key="1">
    <citation type="journal article" date="2022" name="Hortic Res">
        <title>A haplotype resolved chromosomal level avocado genome allows analysis of novel avocado genes.</title>
        <authorList>
            <person name="Nath O."/>
            <person name="Fletcher S.J."/>
            <person name="Hayward A."/>
            <person name="Shaw L.M."/>
            <person name="Masouleh A.K."/>
            <person name="Furtado A."/>
            <person name="Henry R.J."/>
            <person name="Mitter N."/>
        </authorList>
    </citation>
    <scope>NUCLEOTIDE SEQUENCE [LARGE SCALE GENOMIC DNA]</scope>
    <source>
        <strain evidence="2">cv. Hass</strain>
    </source>
</reference>